<feature type="transmembrane region" description="Helical" evidence="6">
    <location>
        <begin position="173"/>
        <end position="199"/>
    </location>
</feature>
<evidence type="ECO:0000256" key="4">
    <source>
        <dbReference type="ARBA" id="ARBA00023136"/>
    </source>
</evidence>
<evidence type="ECO:0000256" key="3">
    <source>
        <dbReference type="ARBA" id="ARBA00022989"/>
    </source>
</evidence>
<keyword evidence="9" id="KW-1185">Reference proteome</keyword>
<sequence length="244" mass="26860">MVATDSMQASSEPADSDVGPALVISSSTLMSFVVITTVLRLLVRARNRMIGWDDLTIACVAVLSAARLGCQIAQVRHGDGRHREYIDSDDYITASRLGWYALLLFFVAVCLMKISICLLLLRIKNEKWLRWLIYGVMAGLVVTNGGVVVILLAECRPVDQYWDDVGSCWDPRVRIFSTYLTIAYQILTDLLCSCLPLVVIWKVRIPLKSKLLVCGLMSLGLLATGCGIGRAVSLTLATDDITCK</sequence>
<evidence type="ECO:0000313" key="8">
    <source>
        <dbReference type="EMBL" id="CAK7211439.1"/>
    </source>
</evidence>
<evidence type="ECO:0000256" key="5">
    <source>
        <dbReference type="ARBA" id="ARBA00038359"/>
    </source>
</evidence>
<feature type="transmembrane region" description="Helical" evidence="6">
    <location>
        <begin position="133"/>
        <end position="153"/>
    </location>
</feature>
<evidence type="ECO:0000256" key="6">
    <source>
        <dbReference type="SAM" id="Phobius"/>
    </source>
</evidence>
<dbReference type="Pfam" id="PF20684">
    <property type="entry name" value="Fung_rhodopsin"/>
    <property type="match status" value="1"/>
</dbReference>
<dbReference type="Proteomes" id="UP001642482">
    <property type="component" value="Unassembled WGS sequence"/>
</dbReference>
<feature type="transmembrane region" description="Helical" evidence="6">
    <location>
        <begin position="20"/>
        <end position="43"/>
    </location>
</feature>
<feature type="domain" description="Rhodopsin" evidence="7">
    <location>
        <begin position="39"/>
        <end position="241"/>
    </location>
</feature>
<dbReference type="PANTHER" id="PTHR33048">
    <property type="entry name" value="PTH11-LIKE INTEGRAL MEMBRANE PROTEIN (AFU_ORTHOLOGUE AFUA_5G11245)"/>
    <property type="match status" value="1"/>
</dbReference>
<dbReference type="InterPro" id="IPR049326">
    <property type="entry name" value="Rhodopsin_dom_fungi"/>
</dbReference>
<comment type="subcellular location">
    <subcellularLocation>
        <location evidence="1">Membrane</location>
        <topology evidence="1">Multi-pass membrane protein</topology>
    </subcellularLocation>
</comment>
<dbReference type="PANTHER" id="PTHR33048:SF96">
    <property type="entry name" value="INTEGRAL MEMBRANE PROTEIN"/>
    <property type="match status" value="1"/>
</dbReference>
<name>A0ABP0AWE1_9PEZI</name>
<accession>A0ABP0AWE1</accession>
<evidence type="ECO:0000256" key="1">
    <source>
        <dbReference type="ARBA" id="ARBA00004141"/>
    </source>
</evidence>
<keyword evidence="4 6" id="KW-0472">Membrane</keyword>
<dbReference type="EMBL" id="CAWUHD010000007">
    <property type="protein sequence ID" value="CAK7211439.1"/>
    <property type="molecule type" value="Genomic_DNA"/>
</dbReference>
<feature type="transmembrane region" description="Helical" evidence="6">
    <location>
        <begin position="97"/>
        <end position="121"/>
    </location>
</feature>
<reference evidence="8 9" key="1">
    <citation type="submission" date="2024-01" db="EMBL/GenBank/DDBJ databases">
        <authorList>
            <person name="Allen C."/>
            <person name="Tagirdzhanova G."/>
        </authorList>
    </citation>
    <scope>NUCLEOTIDE SEQUENCE [LARGE SCALE GENOMIC DNA]</scope>
</reference>
<proteinExistence type="inferred from homology"/>
<organism evidence="8 9">
    <name type="scientific">Sporothrix eucalyptigena</name>
    <dbReference type="NCBI Taxonomy" id="1812306"/>
    <lineage>
        <taxon>Eukaryota</taxon>
        <taxon>Fungi</taxon>
        <taxon>Dikarya</taxon>
        <taxon>Ascomycota</taxon>
        <taxon>Pezizomycotina</taxon>
        <taxon>Sordariomycetes</taxon>
        <taxon>Sordariomycetidae</taxon>
        <taxon>Ophiostomatales</taxon>
        <taxon>Ophiostomataceae</taxon>
        <taxon>Sporothrix</taxon>
    </lineage>
</organism>
<evidence type="ECO:0000256" key="2">
    <source>
        <dbReference type="ARBA" id="ARBA00022692"/>
    </source>
</evidence>
<evidence type="ECO:0000259" key="7">
    <source>
        <dbReference type="Pfam" id="PF20684"/>
    </source>
</evidence>
<comment type="caution">
    <text evidence="8">The sequence shown here is derived from an EMBL/GenBank/DDBJ whole genome shotgun (WGS) entry which is preliminary data.</text>
</comment>
<feature type="transmembrane region" description="Helical" evidence="6">
    <location>
        <begin position="211"/>
        <end position="232"/>
    </location>
</feature>
<feature type="transmembrane region" description="Helical" evidence="6">
    <location>
        <begin position="55"/>
        <end position="77"/>
    </location>
</feature>
<keyword evidence="2 6" id="KW-0812">Transmembrane</keyword>
<keyword evidence="3 6" id="KW-1133">Transmembrane helix</keyword>
<protein>
    <recommendedName>
        <fullName evidence="7">Rhodopsin domain-containing protein</fullName>
    </recommendedName>
</protein>
<evidence type="ECO:0000313" key="9">
    <source>
        <dbReference type="Proteomes" id="UP001642482"/>
    </source>
</evidence>
<dbReference type="InterPro" id="IPR052337">
    <property type="entry name" value="SAT4-like"/>
</dbReference>
<comment type="similarity">
    <text evidence="5">Belongs to the SAT4 family.</text>
</comment>
<gene>
    <name evidence="8" type="ORF">SEUCBS140593_001172</name>
</gene>